<dbReference type="Gene3D" id="2.10.10.30">
    <property type="match status" value="1"/>
</dbReference>
<dbReference type="Pfam" id="PF18454">
    <property type="entry name" value="Mtd_N"/>
    <property type="match status" value="1"/>
</dbReference>
<accession>A0A7S8C5Y4</accession>
<dbReference type="EMBL" id="CP058214">
    <property type="protein sequence ID" value="QPC44015.1"/>
    <property type="molecule type" value="Genomic_DNA"/>
</dbReference>
<dbReference type="KEGG" id="kmn:HW532_15745"/>
<evidence type="ECO:0000313" key="3">
    <source>
        <dbReference type="Proteomes" id="UP000593594"/>
    </source>
</evidence>
<keyword evidence="3" id="KW-1185">Reference proteome</keyword>
<gene>
    <name evidence="2" type="ORF">HW532_15745</name>
</gene>
<evidence type="ECO:0000313" key="2">
    <source>
        <dbReference type="EMBL" id="QPC44015.1"/>
    </source>
</evidence>
<feature type="domain" description="Major tropism determinant N-terminal" evidence="1">
    <location>
        <begin position="5"/>
        <end position="33"/>
    </location>
</feature>
<dbReference type="AlphaFoldDB" id="A0A7S8C5Y4"/>
<proteinExistence type="predicted"/>
<reference evidence="2 3" key="1">
    <citation type="submission" date="2020-06" db="EMBL/GenBank/DDBJ databases">
        <title>Genome sequence of 2 isolates from Red Sea Mangroves.</title>
        <authorList>
            <person name="Sefrji F."/>
            <person name="Michoud G."/>
            <person name="Merlino G."/>
            <person name="Daffonchio D."/>
        </authorList>
    </citation>
    <scope>NUCLEOTIDE SEQUENCE [LARGE SCALE GENOMIC DNA]</scope>
    <source>
        <strain evidence="2 3">R1DC25</strain>
    </source>
</reference>
<sequence>MTTQVQFRRGSTAEHDAFTGQVGEVTVDTDKGVAVAHDAVTLGGHPMMREGVHTVADLRAIRTRPAFMVAAGGLATGDGGGGCYRWDPLSTDPDDGADVIEPMTGGTGRWVRYSTWITADPVTQDQLGVANGVATLNAQGKLLAAQIPDALVGALAYQGTWDAATNTPAIPVAGGGNHGHYYVVGVAGTTDIDGETDWEVGDWLVSNGTSWDKIDNTEPPASGIVNDSSVTGATVGAALEALDADIGTLQTDVAGREAVGQLAGSPKITTASADLLDSHAGTRIRMSSATAQTINIKAQVDEAYRTDFWAVISQTGDGVTTVQAPAGVTLNGVDGGSVALPHKAASVTLHRVSDEGDDVWEINLEGVS</sequence>
<organism evidence="2 3">
    <name type="scientific">Kaustia mangrovi</name>
    <dbReference type="NCBI Taxonomy" id="2593653"/>
    <lineage>
        <taxon>Bacteria</taxon>
        <taxon>Pseudomonadati</taxon>
        <taxon>Pseudomonadota</taxon>
        <taxon>Alphaproteobacteria</taxon>
        <taxon>Hyphomicrobiales</taxon>
        <taxon>Parvibaculaceae</taxon>
        <taxon>Kaustia</taxon>
    </lineage>
</organism>
<protein>
    <recommendedName>
        <fullName evidence="1">Major tropism determinant N-terminal domain-containing protein</fullName>
    </recommendedName>
</protein>
<dbReference type="Proteomes" id="UP000593594">
    <property type="component" value="Chromosome"/>
</dbReference>
<dbReference type="InterPro" id="IPR041352">
    <property type="entry name" value="Mtd_N"/>
</dbReference>
<name>A0A7S8C5Y4_9HYPH</name>
<evidence type="ECO:0000259" key="1">
    <source>
        <dbReference type="Pfam" id="PF18454"/>
    </source>
</evidence>
<dbReference type="RefSeq" id="WP_213161377.1">
    <property type="nucleotide sequence ID" value="NZ_CP058214.1"/>
</dbReference>